<sequence>MQPTDYLPDSAPDALTLTDHLATQTDDCREHEFDVTAVDGTLTALNTDNHYPVIRADSVVEHINWQDHSAPEMDDWAVNVEEVTTSMPATAVDTHRDYIAYVPGDAVLGVDGGLRYGVTIRLLAFASEDDAIPTGLHAVCIAPEAHPSAMALAEARRHALGEHLADLPHGTVLAPDGRGISSTNDDWAVNAWEGYCRTLDRIIDRPGVQRALDDIHVGE</sequence>
<accession>A0A0N0BMW7</accession>
<name>A0A0N0BMW7_9EURY</name>
<dbReference type="EMBL" id="LIUF01000008">
    <property type="protein sequence ID" value="KOX91574.1"/>
    <property type="molecule type" value="Genomic_DNA"/>
</dbReference>
<dbReference type="AlphaFoldDB" id="A0A0N0BMW7"/>
<organism evidence="1 2">
    <name type="scientific">Haloarcula rubripromontorii</name>
    <dbReference type="NCBI Taxonomy" id="1705562"/>
    <lineage>
        <taxon>Archaea</taxon>
        <taxon>Methanobacteriati</taxon>
        <taxon>Methanobacteriota</taxon>
        <taxon>Stenosarchaea group</taxon>
        <taxon>Halobacteria</taxon>
        <taxon>Halobacteriales</taxon>
        <taxon>Haloarculaceae</taxon>
        <taxon>Haloarcula</taxon>
    </lineage>
</organism>
<evidence type="ECO:0000313" key="1">
    <source>
        <dbReference type="EMBL" id="KOX91574.1"/>
    </source>
</evidence>
<keyword evidence="2" id="KW-1185">Reference proteome</keyword>
<dbReference type="PATRIC" id="fig|1705562.3.peg.2039"/>
<reference evidence="1 2" key="1">
    <citation type="submission" date="2015-08" db="EMBL/GenBank/DDBJ databases">
        <title>Genomes of Isolates from Cabo Rojo, PR.</title>
        <authorList>
            <person name="Sanchez-Nieves R.L."/>
            <person name="Montalvo-Rodriguez R."/>
        </authorList>
    </citation>
    <scope>NUCLEOTIDE SEQUENCE [LARGE SCALE GENOMIC DNA]</scope>
    <source>
        <strain evidence="1 2">SL3</strain>
    </source>
</reference>
<gene>
    <name evidence="1" type="ORF">AMS69_17770</name>
</gene>
<proteinExistence type="predicted"/>
<protein>
    <submittedName>
        <fullName evidence="1">Uncharacterized protein</fullName>
    </submittedName>
</protein>
<comment type="caution">
    <text evidence="1">The sequence shown here is derived from an EMBL/GenBank/DDBJ whole genome shotgun (WGS) entry which is preliminary data.</text>
</comment>
<evidence type="ECO:0000313" key="2">
    <source>
        <dbReference type="Proteomes" id="UP000037729"/>
    </source>
</evidence>
<dbReference type="Proteomes" id="UP000037729">
    <property type="component" value="Unassembled WGS sequence"/>
</dbReference>